<reference evidence="1" key="1">
    <citation type="submission" date="2020-03" db="EMBL/GenBank/DDBJ databases">
        <title>The deep terrestrial virosphere.</title>
        <authorList>
            <person name="Holmfeldt K."/>
            <person name="Nilsson E."/>
            <person name="Simone D."/>
            <person name="Lopez-Fernandez M."/>
            <person name="Wu X."/>
            <person name="de Brujin I."/>
            <person name="Lundin D."/>
            <person name="Andersson A."/>
            <person name="Bertilsson S."/>
            <person name="Dopson M."/>
        </authorList>
    </citation>
    <scope>NUCLEOTIDE SEQUENCE</scope>
    <source>
        <strain evidence="1">TM448A04031</strain>
    </source>
</reference>
<protein>
    <submittedName>
        <fullName evidence="1">Uncharacterized protein</fullName>
    </submittedName>
</protein>
<evidence type="ECO:0000313" key="1">
    <source>
        <dbReference type="EMBL" id="QJA53802.1"/>
    </source>
</evidence>
<sequence>MKKRLKAEQDCASICIDAVEKLFRVYYKETSGDSVAEAQGKRAVHRTLTLVFNFAHDIYHIGIE</sequence>
<organism evidence="1">
    <name type="scientific">viral metagenome</name>
    <dbReference type="NCBI Taxonomy" id="1070528"/>
    <lineage>
        <taxon>unclassified sequences</taxon>
        <taxon>metagenomes</taxon>
        <taxon>organismal metagenomes</taxon>
    </lineage>
</organism>
<gene>
    <name evidence="1" type="ORF">TM448A04031_0006</name>
</gene>
<name>A0A6H2A263_9ZZZZ</name>
<dbReference type="EMBL" id="MT144452">
    <property type="protein sequence ID" value="QJA53802.1"/>
    <property type="molecule type" value="Genomic_DNA"/>
</dbReference>
<dbReference type="AlphaFoldDB" id="A0A6H2A263"/>
<proteinExistence type="predicted"/>
<accession>A0A6H2A263</accession>